<dbReference type="Pfam" id="PF14579">
    <property type="entry name" value="HHH_6"/>
    <property type="match status" value="1"/>
</dbReference>
<dbReference type="InterPro" id="IPR029460">
    <property type="entry name" value="DNAPol_HHH"/>
</dbReference>
<name>A0A2M7B5D7_9BACT</name>
<evidence type="ECO:0000313" key="11">
    <source>
        <dbReference type="Proteomes" id="UP000228949"/>
    </source>
</evidence>
<evidence type="ECO:0000259" key="9">
    <source>
        <dbReference type="SMART" id="SM00481"/>
    </source>
</evidence>
<dbReference type="NCBIfam" id="NF005298">
    <property type="entry name" value="PRK06826.1"/>
    <property type="match status" value="1"/>
</dbReference>
<dbReference type="EMBL" id="PEVJ01000053">
    <property type="protein sequence ID" value="PIU98295.1"/>
    <property type="molecule type" value="Genomic_DNA"/>
</dbReference>
<dbReference type="InterPro" id="IPR004365">
    <property type="entry name" value="NA-bd_OB_tRNA"/>
</dbReference>
<comment type="caution">
    <text evidence="10">The sequence shown here is derived from an EMBL/GenBank/DDBJ whole genome shotgun (WGS) entry which is preliminary data.</text>
</comment>
<dbReference type="InterPro" id="IPR040982">
    <property type="entry name" value="DNA_pol3_finger"/>
</dbReference>
<dbReference type="GO" id="GO:0003887">
    <property type="term" value="F:DNA-directed DNA polymerase activity"/>
    <property type="evidence" value="ECO:0007669"/>
    <property type="project" value="UniProtKB-KW"/>
</dbReference>
<comment type="subcellular location">
    <subcellularLocation>
        <location evidence="1">Cytoplasm</location>
    </subcellularLocation>
</comment>
<dbReference type="AlphaFoldDB" id="A0A2M7B5D7"/>
<dbReference type="PANTHER" id="PTHR32294">
    <property type="entry name" value="DNA POLYMERASE III SUBUNIT ALPHA"/>
    <property type="match status" value="1"/>
</dbReference>
<dbReference type="Pfam" id="PF02811">
    <property type="entry name" value="PHP"/>
    <property type="match status" value="1"/>
</dbReference>
<dbReference type="Pfam" id="PF01336">
    <property type="entry name" value="tRNA_anti-codon"/>
    <property type="match status" value="1"/>
</dbReference>
<feature type="domain" description="Polymerase/histidinol phosphatase N-terminal" evidence="9">
    <location>
        <begin position="4"/>
        <end position="71"/>
    </location>
</feature>
<proteinExistence type="predicted"/>
<dbReference type="GO" id="GO:0003676">
    <property type="term" value="F:nucleic acid binding"/>
    <property type="evidence" value="ECO:0007669"/>
    <property type="project" value="InterPro"/>
</dbReference>
<dbReference type="SMART" id="SM00481">
    <property type="entry name" value="POLIIIAc"/>
    <property type="match status" value="1"/>
</dbReference>
<dbReference type="InterPro" id="IPR041931">
    <property type="entry name" value="DNA_pol3_alpha_thumb_dom"/>
</dbReference>
<keyword evidence="4" id="KW-0808">Transferase</keyword>
<dbReference type="Gene3D" id="3.20.20.140">
    <property type="entry name" value="Metal-dependent hydrolases"/>
    <property type="match status" value="1"/>
</dbReference>
<dbReference type="Pfam" id="PF17657">
    <property type="entry name" value="DNA_pol3_finger"/>
    <property type="match status" value="1"/>
</dbReference>
<sequence>MKFVHLHTHSHYSLLDGLAKIDDLIERAKELGMNALALTDHGNLYGAIEFYKKAVKAEIKPILGVEAYVAPGSRFEKQAKTGDKYFHLILLAENQTGWQNLIQLVTKAHLEGFYYRPRVDKELLRQYHEGLIALSACPAGEIPRLILNNFEQAEKTAKEYREIFGKENFFLEIGHHPNIPEITKVNEGLKKISEKTGIPLVATQDIHYLKPEDAEYHDILLAVQTGNKISDGDRLTLKMDDFSMRSQEEMLEFFKDLAEAIENTVKIAERCNVNLALNQIFLPNFPLPEGEISAIAYLQKLAMEKLTDRFKEADAKAMERLNYELGIIEKTGFADYFLIVQDFVNWAKERGIVCGPGRGSAAGSLVSYILGITDIDPLKYDLLFERFLNPERISMPDIDLDFTDTRRDEVFAYLRQKYGEDRVAQIITFGTMAARAAIRDVGRALGLAYGFCDQLAKLIPFNQKLDEAIKTVPELNELYKKNPDAKKIIDAARHLEGVARHASVHACGIVISKDTLINYVPLQRSPQNENVIITQFEMHSIEDLGLLKMDLLGLKNLTIIEETVRLIKELRDEEVDISKIPLDDKKTFKLLQEGDCTGVFQLESSGMRRNLKELKPTELEDIIAMVSLYRPGPMELIPSFINRKHGREKVKYLHPKLEPILKNTYGIGIYQEQMMRIARDLAGFSLAEADILRKAIGKKIKVLLEAQKEKLIKGMTDNGINEQIAKQIWKLFPPFARYGFNRSHGACYALIAYRTAYLKSHWPIEFITALLNADSGDVERIAFLISEAQKNGIRVLPPDVNKSFVNFIPEGKNIRFGLLAIKNVGLNIVEAIIQERQIAGPFPDFADFLARIYHKDLNKKSLESMIKAGVFDSLNIERGQLLANLEEILSFSQNVKKAKTAGQNSQSGLFGINYSTPSFLRLKTDNKAASDSEKLVWEKELLGLYLSGHPLDKYEERVKNNNIKSIKEVLRLAADNGNGSNNGNGSKIVGIISKIKRVISRVGQPILFVEIEDKTGSLEMVVFSDTLAKNPGVWQENKVIATIGKLSSRNGEPKFICQQAVEL</sequence>
<dbReference type="NCBIfam" id="NF004226">
    <property type="entry name" value="PRK05673.1"/>
    <property type="match status" value="1"/>
</dbReference>
<dbReference type="Pfam" id="PF07733">
    <property type="entry name" value="DNA_pol3_alpha"/>
    <property type="match status" value="1"/>
</dbReference>
<reference evidence="11" key="1">
    <citation type="submission" date="2017-09" db="EMBL/GenBank/DDBJ databases">
        <title>Depth-based differentiation of microbial function through sediment-hosted aquifers and enrichment of novel symbionts in the deep terrestrial subsurface.</title>
        <authorList>
            <person name="Probst A.J."/>
            <person name="Ladd B."/>
            <person name="Jarett J.K."/>
            <person name="Geller-Mcgrath D.E."/>
            <person name="Sieber C.M.K."/>
            <person name="Emerson J.B."/>
            <person name="Anantharaman K."/>
            <person name="Thomas B.C."/>
            <person name="Malmstrom R."/>
            <person name="Stieglmeier M."/>
            <person name="Klingl A."/>
            <person name="Woyke T."/>
            <person name="Ryan C.M."/>
            <person name="Banfield J.F."/>
        </authorList>
    </citation>
    <scope>NUCLEOTIDE SEQUENCE [LARGE SCALE GENOMIC DNA]</scope>
</reference>
<evidence type="ECO:0000256" key="2">
    <source>
        <dbReference type="ARBA" id="ARBA00012417"/>
    </source>
</evidence>
<gene>
    <name evidence="10" type="ORF">COS61_02225</name>
</gene>
<evidence type="ECO:0000256" key="1">
    <source>
        <dbReference type="ARBA" id="ARBA00004496"/>
    </source>
</evidence>
<dbReference type="CDD" id="cd12113">
    <property type="entry name" value="PHP_PolIIIA_DnaE3"/>
    <property type="match status" value="1"/>
</dbReference>
<evidence type="ECO:0000256" key="8">
    <source>
        <dbReference type="ARBA" id="ARBA00049244"/>
    </source>
</evidence>
<dbReference type="InterPro" id="IPR004013">
    <property type="entry name" value="PHP_dom"/>
</dbReference>
<dbReference type="GO" id="GO:0006260">
    <property type="term" value="P:DNA replication"/>
    <property type="evidence" value="ECO:0007669"/>
    <property type="project" value="UniProtKB-KW"/>
</dbReference>
<dbReference type="InterPro" id="IPR004805">
    <property type="entry name" value="DnaE2/DnaE/PolC"/>
</dbReference>
<keyword evidence="6" id="KW-0235">DNA replication</keyword>
<organism evidence="10 11">
    <name type="scientific">Candidatus Wolfebacteria bacterium CG03_land_8_20_14_0_80_40_12</name>
    <dbReference type="NCBI Taxonomy" id="1975069"/>
    <lineage>
        <taxon>Bacteria</taxon>
        <taxon>Candidatus Wolfeibacteriota</taxon>
    </lineage>
</organism>
<dbReference type="EC" id="2.7.7.7" evidence="2"/>
<evidence type="ECO:0000256" key="3">
    <source>
        <dbReference type="ARBA" id="ARBA00019114"/>
    </source>
</evidence>
<dbReference type="Gene3D" id="1.10.150.870">
    <property type="match status" value="1"/>
</dbReference>
<dbReference type="InterPro" id="IPR003141">
    <property type="entry name" value="Pol/His_phosphatase_N"/>
</dbReference>
<evidence type="ECO:0000256" key="4">
    <source>
        <dbReference type="ARBA" id="ARBA00022679"/>
    </source>
</evidence>
<dbReference type="Proteomes" id="UP000228949">
    <property type="component" value="Unassembled WGS sequence"/>
</dbReference>
<evidence type="ECO:0000256" key="6">
    <source>
        <dbReference type="ARBA" id="ARBA00022705"/>
    </source>
</evidence>
<keyword evidence="7" id="KW-0239">DNA-directed DNA polymerase</keyword>
<dbReference type="Gene3D" id="1.10.10.1600">
    <property type="entry name" value="Bacterial DNA polymerase III alpha subunit, thumb domain"/>
    <property type="match status" value="1"/>
</dbReference>
<comment type="catalytic activity">
    <reaction evidence="8">
        <text>DNA(n) + a 2'-deoxyribonucleoside 5'-triphosphate = DNA(n+1) + diphosphate</text>
        <dbReference type="Rhea" id="RHEA:22508"/>
        <dbReference type="Rhea" id="RHEA-COMP:17339"/>
        <dbReference type="Rhea" id="RHEA-COMP:17340"/>
        <dbReference type="ChEBI" id="CHEBI:33019"/>
        <dbReference type="ChEBI" id="CHEBI:61560"/>
        <dbReference type="ChEBI" id="CHEBI:173112"/>
        <dbReference type="EC" id="2.7.7.7"/>
    </reaction>
</comment>
<keyword evidence="5" id="KW-0548">Nucleotidyltransferase</keyword>
<evidence type="ECO:0000256" key="5">
    <source>
        <dbReference type="ARBA" id="ARBA00022695"/>
    </source>
</evidence>
<protein>
    <recommendedName>
        <fullName evidence="3">DNA polymerase III subunit alpha</fullName>
        <ecNumber evidence="2">2.7.7.7</ecNumber>
    </recommendedName>
</protein>
<evidence type="ECO:0000313" key="10">
    <source>
        <dbReference type="EMBL" id="PIU98295.1"/>
    </source>
</evidence>
<dbReference type="GO" id="GO:0005737">
    <property type="term" value="C:cytoplasm"/>
    <property type="evidence" value="ECO:0007669"/>
    <property type="project" value="UniProtKB-SubCell"/>
</dbReference>
<dbReference type="InterPro" id="IPR016195">
    <property type="entry name" value="Pol/histidinol_Pase-like"/>
</dbReference>
<dbReference type="CDD" id="cd04485">
    <property type="entry name" value="DnaE_OBF"/>
    <property type="match status" value="1"/>
</dbReference>
<dbReference type="NCBIfam" id="TIGR00594">
    <property type="entry name" value="polc"/>
    <property type="match status" value="1"/>
</dbReference>
<dbReference type="InterPro" id="IPR011708">
    <property type="entry name" value="DNA_pol3_alpha_NTPase_dom"/>
</dbReference>
<dbReference type="GO" id="GO:0008408">
    <property type="term" value="F:3'-5' exonuclease activity"/>
    <property type="evidence" value="ECO:0007669"/>
    <property type="project" value="InterPro"/>
</dbReference>
<accession>A0A2M7B5D7</accession>
<dbReference type="PANTHER" id="PTHR32294:SF0">
    <property type="entry name" value="DNA POLYMERASE III SUBUNIT ALPHA"/>
    <property type="match status" value="1"/>
</dbReference>
<evidence type="ECO:0000256" key="7">
    <source>
        <dbReference type="ARBA" id="ARBA00022932"/>
    </source>
</evidence>
<dbReference type="SUPFAM" id="SSF89550">
    <property type="entry name" value="PHP domain-like"/>
    <property type="match status" value="1"/>
</dbReference>